<dbReference type="RefSeq" id="WP_162344599.1">
    <property type="nucleotide sequence ID" value="NZ_JAAEAA010000002.1"/>
</dbReference>
<name>A0A6B2GUN8_9BACT</name>
<accession>A0A6B2GUN8</accession>
<dbReference type="InterPro" id="IPR001173">
    <property type="entry name" value="Glyco_trans_2-like"/>
</dbReference>
<dbReference type="PANTHER" id="PTHR22916:SF3">
    <property type="entry name" value="UDP-GLCNAC:BETAGAL BETA-1,3-N-ACETYLGLUCOSAMINYLTRANSFERASE-LIKE PROTEIN 1"/>
    <property type="match status" value="1"/>
</dbReference>
<comment type="caution">
    <text evidence="2">The sequence shown here is derived from an EMBL/GenBank/DDBJ whole genome shotgun (WGS) entry which is preliminary data.</text>
</comment>
<dbReference type="AlphaFoldDB" id="A0A6B2GUN8"/>
<sequence>MPEITVLMPVYNAEKFLAVAIDSILQQSFSDLELLIIDDGSTDNSVAIVQSYTDNRIRLVRNERNLGITATLNKGITLATTDLIARMDADDISLPERLRKQYEFMQAYPECCLVGSRTATISEEGSIRWEDKPESDYTYYNLTFFCAIYHPSVMYRKSIIEAAGMYKLPYAEDYELWCRLARQHKLHVLPDILLHYRLNSNSTSTNLKQQEYSQAELNQILANLKYFTGQSYRIPHSFVECFRYNYKPLLAEKSVSSIVACLKELDKITYAILAKENVNRDIVKIKEAATLKKQHISHYFTHKLPVHKALLLKFRLQFSL</sequence>
<dbReference type="InterPro" id="IPR029044">
    <property type="entry name" value="Nucleotide-diphossugar_trans"/>
</dbReference>
<evidence type="ECO:0000313" key="3">
    <source>
        <dbReference type="Proteomes" id="UP000478546"/>
    </source>
</evidence>
<protein>
    <submittedName>
        <fullName evidence="2">Glycosyltransferase</fullName>
    </submittedName>
</protein>
<keyword evidence="2" id="KW-0808">Transferase</keyword>
<proteinExistence type="predicted"/>
<gene>
    <name evidence="2" type="ORF">GWO68_01280</name>
</gene>
<dbReference type="Gene3D" id="3.90.550.10">
    <property type="entry name" value="Spore Coat Polysaccharide Biosynthesis Protein SpsA, Chain A"/>
    <property type="match status" value="1"/>
</dbReference>
<dbReference type="GO" id="GO:0016758">
    <property type="term" value="F:hexosyltransferase activity"/>
    <property type="evidence" value="ECO:0007669"/>
    <property type="project" value="UniProtKB-ARBA"/>
</dbReference>
<evidence type="ECO:0000313" key="2">
    <source>
        <dbReference type="EMBL" id="NDK54535.1"/>
    </source>
</evidence>
<organism evidence="2 3">
    <name type="scientific">Pontibacter fetidus</name>
    <dbReference type="NCBI Taxonomy" id="2700082"/>
    <lineage>
        <taxon>Bacteria</taxon>
        <taxon>Pseudomonadati</taxon>
        <taxon>Bacteroidota</taxon>
        <taxon>Cytophagia</taxon>
        <taxon>Cytophagales</taxon>
        <taxon>Hymenobacteraceae</taxon>
        <taxon>Pontibacter</taxon>
    </lineage>
</organism>
<reference evidence="2 3" key="1">
    <citation type="submission" date="2020-01" db="EMBL/GenBank/DDBJ databases">
        <authorList>
            <person name="Kim M.K."/>
        </authorList>
    </citation>
    <scope>NUCLEOTIDE SEQUENCE [LARGE SCALE GENOMIC DNA]</scope>
    <source>
        <strain evidence="2 3">BT213</strain>
    </source>
</reference>
<dbReference type="Proteomes" id="UP000478546">
    <property type="component" value="Unassembled WGS sequence"/>
</dbReference>
<evidence type="ECO:0000259" key="1">
    <source>
        <dbReference type="Pfam" id="PF00535"/>
    </source>
</evidence>
<dbReference type="SUPFAM" id="SSF53448">
    <property type="entry name" value="Nucleotide-diphospho-sugar transferases"/>
    <property type="match status" value="1"/>
</dbReference>
<dbReference type="PANTHER" id="PTHR22916">
    <property type="entry name" value="GLYCOSYLTRANSFERASE"/>
    <property type="match status" value="1"/>
</dbReference>
<keyword evidence="3" id="KW-1185">Reference proteome</keyword>
<feature type="domain" description="Glycosyltransferase 2-like" evidence="1">
    <location>
        <begin position="5"/>
        <end position="137"/>
    </location>
</feature>
<dbReference type="Pfam" id="PF00535">
    <property type="entry name" value="Glycos_transf_2"/>
    <property type="match status" value="1"/>
</dbReference>
<dbReference type="EMBL" id="JAAEAA010000002">
    <property type="protein sequence ID" value="NDK54535.1"/>
    <property type="molecule type" value="Genomic_DNA"/>
</dbReference>